<dbReference type="Gene3D" id="3.40.1180.10">
    <property type="entry name" value="Decaprenyl diphosphate synthase-like"/>
    <property type="match status" value="1"/>
</dbReference>
<dbReference type="SUPFAM" id="SSF64005">
    <property type="entry name" value="Undecaprenyl diphosphate synthase"/>
    <property type="match status" value="1"/>
</dbReference>
<feature type="active site" evidence="2">
    <location>
        <position position="39"/>
    </location>
</feature>
<feature type="binding site" evidence="2">
    <location>
        <position position="39"/>
    </location>
    <ligand>
        <name>Mg(2+)</name>
        <dbReference type="ChEBI" id="CHEBI:18420"/>
    </ligand>
</feature>
<feature type="active site" description="Proton acceptor" evidence="2">
    <location>
        <position position="87"/>
    </location>
</feature>
<feature type="binding site" evidence="2">
    <location>
        <position position="56"/>
    </location>
    <ligand>
        <name>substrate</name>
    </ligand>
</feature>
<reference evidence="3 4" key="1">
    <citation type="submission" date="2011-05" db="EMBL/GenBank/DDBJ databases">
        <title>Complete sequence of Desulfotomaculum carboxydivorans CO-1-SRB.</title>
        <authorList>
            <consortium name="US DOE Joint Genome Institute"/>
            <person name="Lucas S."/>
            <person name="Han J."/>
            <person name="Lapidus A."/>
            <person name="Cheng J.-F."/>
            <person name="Goodwin L."/>
            <person name="Pitluck S."/>
            <person name="Peters L."/>
            <person name="Mikhailova N."/>
            <person name="Lu M."/>
            <person name="Han C."/>
            <person name="Tapia R."/>
            <person name="Land M."/>
            <person name="Hauser L."/>
            <person name="Kyrpides N."/>
            <person name="Ivanova N."/>
            <person name="Pagani I."/>
            <person name="Stams A."/>
            <person name="Plugge C."/>
            <person name="Muyzer G."/>
            <person name="Kuever J."/>
            <person name="Parshina S."/>
            <person name="Ivanova A."/>
            <person name="Nazina T."/>
            <person name="Woyke T."/>
        </authorList>
    </citation>
    <scope>NUCLEOTIDE SEQUENCE [LARGE SCALE GENOMIC DNA]</scope>
    <source>
        <strain evidence="4">DSM 14880 / VKM B-2319 / CO-1-SRB</strain>
    </source>
</reference>
<dbReference type="GO" id="GO:0016094">
    <property type="term" value="P:polyprenol biosynthetic process"/>
    <property type="evidence" value="ECO:0007669"/>
    <property type="project" value="TreeGrafter"/>
</dbReference>
<dbReference type="NCBIfam" id="NF011405">
    <property type="entry name" value="PRK14830.1"/>
    <property type="match status" value="1"/>
</dbReference>
<dbReference type="InterPro" id="IPR018520">
    <property type="entry name" value="UPP_synth-like_CS"/>
</dbReference>
<dbReference type="GO" id="GO:0008834">
    <property type="term" value="F:ditrans,polycis-undecaprenyl-diphosphate synthase [(2E,6E)-farnesyl-diphosphate specific] activity"/>
    <property type="evidence" value="ECO:0007669"/>
    <property type="project" value="TreeGrafter"/>
</dbReference>
<organism evidence="3 4">
    <name type="scientific">Desulfotomaculum nigrificans (strain DSM 14880 / VKM B-2319 / CO-1-SRB)</name>
    <name type="common">Desulfotomaculum carboxydivorans</name>
    <dbReference type="NCBI Taxonomy" id="868595"/>
    <lineage>
        <taxon>Bacteria</taxon>
        <taxon>Bacillati</taxon>
        <taxon>Bacillota</taxon>
        <taxon>Clostridia</taxon>
        <taxon>Eubacteriales</taxon>
        <taxon>Desulfotomaculaceae</taxon>
        <taxon>Desulfotomaculum</taxon>
    </lineage>
</organism>
<dbReference type="GO" id="GO:0005829">
    <property type="term" value="C:cytosol"/>
    <property type="evidence" value="ECO:0007669"/>
    <property type="project" value="TreeGrafter"/>
</dbReference>
<dbReference type="HAMAP" id="MF_01139">
    <property type="entry name" value="ISPT"/>
    <property type="match status" value="1"/>
</dbReference>
<feature type="binding site" evidence="2">
    <location>
        <position position="88"/>
    </location>
    <ligand>
        <name>substrate</name>
    </ligand>
</feature>
<dbReference type="AlphaFoldDB" id="F6B6I9"/>
<dbReference type="InterPro" id="IPR036424">
    <property type="entry name" value="UPP_synth-like_sf"/>
</dbReference>
<comment type="similarity">
    <text evidence="2">Belongs to the UPP synthase family.</text>
</comment>
<dbReference type="GO" id="GO:0030145">
    <property type="term" value="F:manganese ion binding"/>
    <property type="evidence" value="ECO:0007669"/>
    <property type="project" value="TreeGrafter"/>
</dbReference>
<proteinExistence type="inferred from homology"/>
<keyword evidence="2" id="KW-0460">Magnesium</keyword>
<dbReference type="KEGG" id="dca:Desca_1508"/>
<dbReference type="NCBIfam" id="TIGR00055">
    <property type="entry name" value="uppS"/>
    <property type="match status" value="1"/>
</dbReference>
<dbReference type="InterPro" id="IPR001441">
    <property type="entry name" value="UPP_synth-like"/>
</dbReference>
<dbReference type="GO" id="GO:0000287">
    <property type="term" value="F:magnesium ion binding"/>
    <property type="evidence" value="ECO:0007669"/>
    <property type="project" value="UniProtKB-UniRule"/>
</dbReference>
<keyword evidence="4" id="KW-1185">Reference proteome</keyword>
<dbReference type="Proteomes" id="UP000009226">
    <property type="component" value="Chromosome"/>
</dbReference>
<evidence type="ECO:0000256" key="2">
    <source>
        <dbReference type="HAMAP-Rule" id="MF_01139"/>
    </source>
</evidence>
<dbReference type="PROSITE" id="PS01066">
    <property type="entry name" value="UPP_SYNTHASE"/>
    <property type="match status" value="1"/>
</dbReference>
<comment type="subunit">
    <text evidence="2">Homodimer.</text>
</comment>
<comment type="cofactor">
    <cofactor evidence="2">
        <name>Mg(2+)</name>
        <dbReference type="ChEBI" id="CHEBI:18420"/>
    </cofactor>
    <text evidence="2">Binds 2 magnesium ions per subunit.</text>
</comment>
<feature type="binding site" evidence="2">
    <location>
        <begin position="40"/>
        <end position="43"/>
    </location>
    <ligand>
        <name>substrate</name>
    </ligand>
</feature>
<dbReference type="RefSeq" id="WP_003541198.1">
    <property type="nucleotide sequence ID" value="NC_015565.1"/>
</dbReference>
<feature type="binding site" evidence="2">
    <location>
        <position position="226"/>
    </location>
    <ligand>
        <name>Mg(2+)</name>
        <dbReference type="ChEBI" id="CHEBI:18420"/>
    </ligand>
</feature>
<dbReference type="CDD" id="cd00475">
    <property type="entry name" value="Cis_IPPS"/>
    <property type="match status" value="1"/>
</dbReference>
<keyword evidence="2" id="KW-0479">Metal-binding</keyword>
<dbReference type="PANTHER" id="PTHR10291:SF0">
    <property type="entry name" value="DEHYDRODOLICHYL DIPHOSPHATE SYNTHASE 2"/>
    <property type="match status" value="1"/>
</dbReference>
<evidence type="ECO:0000256" key="1">
    <source>
        <dbReference type="ARBA" id="ARBA00022679"/>
    </source>
</evidence>
<feature type="binding site" evidence="2">
    <location>
        <position position="52"/>
    </location>
    <ligand>
        <name>substrate</name>
    </ligand>
</feature>
<dbReference type="EC" id="2.5.1.-" evidence="2"/>
<dbReference type="HOGENOM" id="CLU_038505_1_1_9"/>
<dbReference type="FunFam" id="3.40.1180.10:FF:000001">
    <property type="entry name" value="(2E,6E)-farnesyl-diphosphate-specific ditrans,polycis-undecaprenyl-diphosphate synthase"/>
    <property type="match status" value="1"/>
</dbReference>
<dbReference type="EMBL" id="CP002736">
    <property type="protein sequence ID" value="AEF94363.1"/>
    <property type="molecule type" value="Genomic_DNA"/>
</dbReference>
<feature type="binding site" evidence="2">
    <location>
        <position position="207"/>
    </location>
    <ligand>
        <name>substrate</name>
    </ligand>
</feature>
<feature type="binding site" evidence="2">
    <location>
        <position position="90"/>
    </location>
    <ligand>
        <name>substrate</name>
    </ligand>
</feature>
<name>F6B6I9_DESCC</name>
<accession>F6B6I9</accession>
<dbReference type="STRING" id="868595.Desca_1508"/>
<evidence type="ECO:0000313" key="3">
    <source>
        <dbReference type="EMBL" id="AEF94363.1"/>
    </source>
</evidence>
<dbReference type="Pfam" id="PF01255">
    <property type="entry name" value="Prenyltransf"/>
    <property type="match status" value="1"/>
</dbReference>
<feature type="binding site" evidence="2">
    <location>
        <begin position="213"/>
        <end position="215"/>
    </location>
    <ligand>
        <name>substrate</name>
    </ligand>
</feature>
<evidence type="ECO:0000313" key="4">
    <source>
        <dbReference type="Proteomes" id="UP000009226"/>
    </source>
</evidence>
<gene>
    <name evidence="3" type="ordered locus">Desca_1508</name>
</gene>
<sequence length="262" mass="29895">MFKKLSGLLTKPNSTADENELLQLIDRQRLPKHIAIIMDGNGRWAQRRGWPRSFGHRAGVESLRGVVKACSELDVKFLTCYAFSTENWKRPEEEVSFLMGLLVEYLEKEMDELHQNNVKIYAIGGLHELPQRAQDALNKAFTKTANNTGLTLNLALNYGGRSELTQAIVKIAKAVADGSIQLSEINEQLVSENLFTAGMPDPDLLIRPSGDFRISNFLLWQLAYTEFWLSDVMWPDFKKIHLLQAIVDYQQRERRFGGLKKK</sequence>
<feature type="binding site" evidence="2">
    <location>
        <position position="44"/>
    </location>
    <ligand>
        <name>substrate</name>
    </ligand>
</feature>
<keyword evidence="1 2" id="KW-0808">Transferase</keyword>
<dbReference type="eggNOG" id="COG0020">
    <property type="taxonomic scope" value="Bacteria"/>
</dbReference>
<dbReference type="PANTHER" id="PTHR10291">
    <property type="entry name" value="DEHYDRODOLICHYL DIPHOSPHATE SYNTHASE FAMILY MEMBER"/>
    <property type="match status" value="1"/>
</dbReference>
<protein>
    <recommendedName>
        <fullName evidence="2">Isoprenyl transferase</fullName>
        <ecNumber evidence="2">2.5.1.-</ecNumber>
    </recommendedName>
</protein>
<feature type="binding site" evidence="2">
    <location>
        <begin position="84"/>
        <end position="86"/>
    </location>
    <ligand>
        <name>substrate</name>
    </ligand>
</feature>
<comment type="function">
    <text evidence="2">Catalyzes the condensation of isopentenyl diphosphate (IPP) with allylic pyrophosphates generating different type of terpenoids.</text>
</comment>